<proteinExistence type="predicted"/>
<gene>
    <name evidence="2" type="ORF">QJS10_CPB21g01540</name>
</gene>
<feature type="region of interest" description="Disordered" evidence="1">
    <location>
        <begin position="1"/>
        <end position="51"/>
    </location>
</feature>
<reference evidence="2" key="1">
    <citation type="journal article" date="2023" name="Nat. Commun.">
        <title>Diploid and tetraploid genomes of Acorus and the evolution of monocots.</title>
        <authorList>
            <person name="Ma L."/>
            <person name="Liu K.W."/>
            <person name="Li Z."/>
            <person name="Hsiao Y.Y."/>
            <person name="Qi Y."/>
            <person name="Fu T."/>
            <person name="Tang G.D."/>
            <person name="Zhang D."/>
            <person name="Sun W.H."/>
            <person name="Liu D.K."/>
            <person name="Li Y."/>
            <person name="Chen G.Z."/>
            <person name="Liu X.D."/>
            <person name="Liao X.Y."/>
            <person name="Jiang Y.T."/>
            <person name="Yu X."/>
            <person name="Hao Y."/>
            <person name="Huang J."/>
            <person name="Zhao X.W."/>
            <person name="Ke S."/>
            <person name="Chen Y.Y."/>
            <person name="Wu W.L."/>
            <person name="Hsu J.L."/>
            <person name="Lin Y.F."/>
            <person name="Huang M.D."/>
            <person name="Li C.Y."/>
            <person name="Huang L."/>
            <person name="Wang Z.W."/>
            <person name="Zhao X."/>
            <person name="Zhong W.Y."/>
            <person name="Peng D.H."/>
            <person name="Ahmad S."/>
            <person name="Lan S."/>
            <person name="Zhang J.S."/>
            <person name="Tsai W.C."/>
            <person name="Van de Peer Y."/>
            <person name="Liu Z.J."/>
        </authorList>
    </citation>
    <scope>NUCLEOTIDE SEQUENCE</scope>
    <source>
        <strain evidence="2">CP</strain>
    </source>
</reference>
<sequence length="295" mass="33732">MGGSDGEIQQESTTLDSQTEFAIRIEESPVDSVSDGETQQESTTSDSEPEVAIDIEESWVDSVRSRVNASFVPKWRKESCTIFRVPANLRAVHPEAYEPTVVSIGPYHHGKVHLEPMEKHKRRMLGRLLSRRRDVDRRRHEDALRECLRKVKALEERARSCYSEVIDMESNDFVEMMVLDGCFLIGLLLLTKAMMMEVEDEDARVVWEGQKDEEEMHYNSSNLLTTVKHDLLKVENQMPFFVVEALFDLLVLQPDNGPSASISMYDLALTLLKKWNPSCDPYTATINHPKDEEGD</sequence>
<protein>
    <submittedName>
        <fullName evidence="2">UPF0481 protein</fullName>
    </submittedName>
</protein>
<dbReference type="Pfam" id="PF03140">
    <property type="entry name" value="DUF247"/>
    <property type="match status" value="1"/>
</dbReference>
<dbReference type="PANTHER" id="PTHR31170">
    <property type="entry name" value="BNAC04G53230D PROTEIN"/>
    <property type="match status" value="1"/>
</dbReference>
<dbReference type="PANTHER" id="PTHR31170:SF25">
    <property type="entry name" value="BNAA09G04570D PROTEIN"/>
    <property type="match status" value="1"/>
</dbReference>
<dbReference type="Proteomes" id="UP001180020">
    <property type="component" value="Unassembled WGS sequence"/>
</dbReference>
<evidence type="ECO:0000256" key="1">
    <source>
        <dbReference type="SAM" id="MobiDB-lite"/>
    </source>
</evidence>
<accession>A0AAV9C7S5</accession>
<evidence type="ECO:0000313" key="2">
    <source>
        <dbReference type="EMBL" id="KAK1284634.1"/>
    </source>
</evidence>
<evidence type="ECO:0000313" key="3">
    <source>
        <dbReference type="Proteomes" id="UP001180020"/>
    </source>
</evidence>
<feature type="compositionally biased region" description="Polar residues" evidence="1">
    <location>
        <begin position="7"/>
        <end position="20"/>
    </location>
</feature>
<feature type="compositionally biased region" description="Polar residues" evidence="1">
    <location>
        <begin position="35"/>
        <end position="46"/>
    </location>
</feature>
<comment type="caution">
    <text evidence="2">The sequence shown here is derived from an EMBL/GenBank/DDBJ whole genome shotgun (WGS) entry which is preliminary data.</text>
</comment>
<dbReference type="EMBL" id="JAUJYO010000021">
    <property type="protein sequence ID" value="KAK1284634.1"/>
    <property type="molecule type" value="Genomic_DNA"/>
</dbReference>
<organism evidence="2 3">
    <name type="scientific">Acorus calamus</name>
    <name type="common">Sweet flag</name>
    <dbReference type="NCBI Taxonomy" id="4465"/>
    <lineage>
        <taxon>Eukaryota</taxon>
        <taxon>Viridiplantae</taxon>
        <taxon>Streptophyta</taxon>
        <taxon>Embryophyta</taxon>
        <taxon>Tracheophyta</taxon>
        <taxon>Spermatophyta</taxon>
        <taxon>Magnoliopsida</taxon>
        <taxon>Liliopsida</taxon>
        <taxon>Acoraceae</taxon>
        <taxon>Acorus</taxon>
    </lineage>
</organism>
<keyword evidence="3" id="KW-1185">Reference proteome</keyword>
<dbReference type="AlphaFoldDB" id="A0AAV9C7S5"/>
<name>A0AAV9C7S5_ACOCL</name>
<dbReference type="InterPro" id="IPR004158">
    <property type="entry name" value="DUF247_pln"/>
</dbReference>
<reference evidence="2" key="2">
    <citation type="submission" date="2023-06" db="EMBL/GenBank/DDBJ databases">
        <authorList>
            <person name="Ma L."/>
            <person name="Liu K.-W."/>
            <person name="Li Z."/>
            <person name="Hsiao Y.-Y."/>
            <person name="Qi Y."/>
            <person name="Fu T."/>
            <person name="Tang G."/>
            <person name="Zhang D."/>
            <person name="Sun W.-H."/>
            <person name="Liu D.-K."/>
            <person name="Li Y."/>
            <person name="Chen G.-Z."/>
            <person name="Liu X.-D."/>
            <person name="Liao X.-Y."/>
            <person name="Jiang Y.-T."/>
            <person name="Yu X."/>
            <person name="Hao Y."/>
            <person name="Huang J."/>
            <person name="Zhao X.-W."/>
            <person name="Ke S."/>
            <person name="Chen Y.-Y."/>
            <person name="Wu W.-L."/>
            <person name="Hsu J.-L."/>
            <person name="Lin Y.-F."/>
            <person name="Huang M.-D."/>
            <person name="Li C.-Y."/>
            <person name="Huang L."/>
            <person name="Wang Z.-W."/>
            <person name="Zhao X."/>
            <person name="Zhong W.-Y."/>
            <person name="Peng D.-H."/>
            <person name="Ahmad S."/>
            <person name="Lan S."/>
            <person name="Zhang J.-S."/>
            <person name="Tsai W.-C."/>
            <person name="Van De Peer Y."/>
            <person name="Liu Z.-J."/>
        </authorList>
    </citation>
    <scope>NUCLEOTIDE SEQUENCE</scope>
    <source>
        <strain evidence="2">CP</strain>
        <tissue evidence="2">Leaves</tissue>
    </source>
</reference>